<keyword evidence="6" id="KW-0653">Protein transport</keyword>
<keyword evidence="12" id="KW-1185">Reference proteome</keyword>
<reference evidence="11 12" key="1">
    <citation type="submission" date="2006-03" db="EMBL/GenBank/DDBJ databases">
        <title>Complete sequence of chromosome of Nitrobacter hamburgensis X14.</title>
        <authorList>
            <consortium name="US DOE Joint Genome Institute"/>
            <person name="Copeland A."/>
            <person name="Lucas S."/>
            <person name="Lapidus A."/>
            <person name="Barry K."/>
            <person name="Detter J.C."/>
            <person name="Glavina del Rio T."/>
            <person name="Hammon N."/>
            <person name="Israni S."/>
            <person name="Dalin E."/>
            <person name="Tice H."/>
            <person name="Pitluck S."/>
            <person name="Chain P."/>
            <person name="Malfatti S."/>
            <person name="Shin M."/>
            <person name="Vergez L."/>
            <person name="Schmutz J."/>
            <person name="Larimer F."/>
            <person name="Land M."/>
            <person name="Hauser L."/>
            <person name="Kyrpides N."/>
            <person name="Ivanova N."/>
            <person name="Ward B."/>
            <person name="Arp D."/>
            <person name="Klotz M."/>
            <person name="Stein L."/>
            <person name="O'Mullan G."/>
            <person name="Starkenburg S."/>
            <person name="Sayavedra L."/>
            <person name="Poret-Peterson A.T."/>
            <person name="Gentry M.E."/>
            <person name="Bruce D."/>
            <person name="Richardson P."/>
        </authorList>
    </citation>
    <scope>NUCLEOTIDE SEQUENCE [LARGE SCALE GENOMIC DNA]</scope>
    <source>
        <strain evidence="12">DSM 10229 / NCIMB 13809 / X14</strain>
    </source>
</reference>
<dbReference type="HOGENOM" id="CLU_021521_2_2_5"/>
<comment type="subcellular location">
    <subcellularLocation>
        <location evidence="1">Cell outer membrane</location>
    </subcellularLocation>
</comment>
<dbReference type="InterPro" id="IPR013686">
    <property type="entry name" value="Polypept-transport_assoc_ShlB"/>
</dbReference>
<proteinExistence type="inferred from homology"/>
<keyword evidence="8" id="KW-0998">Cell outer membrane</keyword>
<dbReference type="RefSeq" id="WP_011509312.1">
    <property type="nucleotide sequence ID" value="NC_007964.1"/>
</dbReference>
<evidence type="ECO:0000256" key="4">
    <source>
        <dbReference type="ARBA" id="ARBA00022452"/>
    </source>
</evidence>
<dbReference type="GO" id="GO:0009279">
    <property type="term" value="C:cell outer membrane"/>
    <property type="evidence" value="ECO:0007669"/>
    <property type="project" value="UniProtKB-SubCell"/>
</dbReference>
<evidence type="ECO:0000256" key="1">
    <source>
        <dbReference type="ARBA" id="ARBA00004442"/>
    </source>
</evidence>
<evidence type="ECO:0000256" key="8">
    <source>
        <dbReference type="ARBA" id="ARBA00023237"/>
    </source>
</evidence>
<evidence type="ECO:0000256" key="9">
    <source>
        <dbReference type="SAM" id="SignalP"/>
    </source>
</evidence>
<evidence type="ECO:0000259" key="10">
    <source>
        <dbReference type="PROSITE" id="PS51779"/>
    </source>
</evidence>
<dbReference type="Pfam" id="PF03865">
    <property type="entry name" value="ShlB"/>
    <property type="match status" value="1"/>
</dbReference>
<dbReference type="eggNOG" id="COG2831">
    <property type="taxonomic scope" value="Bacteria"/>
</dbReference>
<dbReference type="OrthoDB" id="7439045at2"/>
<feature type="chain" id="PRO_5004196006" evidence="9">
    <location>
        <begin position="26"/>
        <end position="575"/>
    </location>
</feature>
<evidence type="ECO:0000313" key="12">
    <source>
        <dbReference type="Proteomes" id="UP000001953"/>
    </source>
</evidence>
<dbReference type="InterPro" id="IPR005565">
    <property type="entry name" value="Hemolysn_activator_HlyB_C"/>
</dbReference>
<dbReference type="PANTHER" id="PTHR34597:SF1">
    <property type="entry name" value="HEME_HEMOPEXIN TRANSPORTER PROTEIN HUXB"/>
    <property type="match status" value="1"/>
</dbReference>
<keyword evidence="4" id="KW-1134">Transmembrane beta strand</keyword>
<dbReference type="InterPro" id="IPR051544">
    <property type="entry name" value="TPS_OM_transporter"/>
</dbReference>
<keyword evidence="7" id="KW-0472">Membrane</keyword>
<evidence type="ECO:0000256" key="2">
    <source>
        <dbReference type="ARBA" id="ARBA00009055"/>
    </source>
</evidence>
<dbReference type="GO" id="GO:0008320">
    <property type="term" value="F:protein transmembrane transporter activity"/>
    <property type="evidence" value="ECO:0007669"/>
    <property type="project" value="TreeGrafter"/>
</dbReference>
<sequence>MKLNAFLTSGAAAGALLVTALPVLAQTPPVVPQYNIGDAVRQADEARQAAPQSREAAVPVLPRLVEPPFTLKDKSTLLVRHFKVEGAELVSEAEIRDIVAPYENRKLTLAQIYEAADRITTLYRDRGYLLAKAYVPAQNATRGTLKIKVVPGRYGAIALQNNSLVRDAYLHGVIDHALAGAALIHKDQLESTMLLISDLPGAGMPRVAVSSGRQPETSDFVFKVPATRRVDGYLLGDNFGSPYTGRNRLSGGLNLNSPLGIGDRLSAFGIVSEDTHLVNGRIAYSLPIGYTGLRAEVAAFRTTYTLGGIYNDLNATGTADGGSATLTYALRRTREDSIYIFGGYTHKALNDTVLGTSIANRSMDLGAVGVTRATLGAILGHPVTTSTTFSFTGGYLAFPDPVQKAINIAGANTVGDYQKVNLTFNSILALTDRLSLSADIRAQKSLSGNLDTSEQLSLTGIWGVRSFDEGLAGDSGFIITPELKYALPDIRNYRHSIGVFTDVGAAWIENAAYTTLQKAYTQINDVGLGYYATYEYLPGRALLLKAMVAHSYGSNDGAKSYDRGTKGLVQIGATF</sequence>
<dbReference type="Gene3D" id="2.40.160.50">
    <property type="entry name" value="membrane protein fhac: a member of the omp85/tpsb transporter family"/>
    <property type="match status" value="1"/>
</dbReference>
<dbReference type="KEGG" id="nha:Nham_0727"/>
<dbReference type="AlphaFoldDB" id="Q1QQ87"/>
<accession>Q1QQ87</accession>
<name>Q1QQ87_NITHX</name>
<dbReference type="GO" id="GO:0046819">
    <property type="term" value="P:protein secretion by the type V secretion system"/>
    <property type="evidence" value="ECO:0007669"/>
    <property type="project" value="TreeGrafter"/>
</dbReference>
<protein>
    <submittedName>
        <fullName evidence="11">Hemolysin activation/secretion protein-like protein</fullName>
    </submittedName>
</protein>
<dbReference type="EMBL" id="CP000319">
    <property type="protein sequence ID" value="ABE61610.1"/>
    <property type="molecule type" value="Genomic_DNA"/>
</dbReference>
<dbReference type="GO" id="GO:0098046">
    <property type="term" value="C:type V protein secretion system complex"/>
    <property type="evidence" value="ECO:0007669"/>
    <property type="project" value="TreeGrafter"/>
</dbReference>
<dbReference type="Proteomes" id="UP000001953">
    <property type="component" value="Chromosome"/>
</dbReference>
<evidence type="ECO:0000256" key="5">
    <source>
        <dbReference type="ARBA" id="ARBA00022692"/>
    </source>
</evidence>
<dbReference type="STRING" id="323097.Nham_0727"/>
<keyword evidence="9" id="KW-0732">Signal</keyword>
<dbReference type="PANTHER" id="PTHR34597">
    <property type="entry name" value="SLR1661 PROTEIN"/>
    <property type="match status" value="1"/>
</dbReference>
<evidence type="ECO:0000313" key="11">
    <source>
        <dbReference type="EMBL" id="ABE61610.1"/>
    </source>
</evidence>
<organism evidence="11 12">
    <name type="scientific">Nitrobacter hamburgensis (strain DSM 10229 / NCIMB 13809 / X14)</name>
    <dbReference type="NCBI Taxonomy" id="323097"/>
    <lineage>
        <taxon>Bacteria</taxon>
        <taxon>Pseudomonadati</taxon>
        <taxon>Pseudomonadota</taxon>
        <taxon>Alphaproteobacteria</taxon>
        <taxon>Hyphomicrobiales</taxon>
        <taxon>Nitrobacteraceae</taxon>
        <taxon>Nitrobacter</taxon>
    </lineage>
</organism>
<gene>
    <name evidence="11" type="ordered locus">Nham_0727</name>
</gene>
<keyword evidence="3" id="KW-0813">Transport</keyword>
<feature type="signal peptide" evidence="9">
    <location>
        <begin position="1"/>
        <end position="25"/>
    </location>
</feature>
<comment type="similarity">
    <text evidence="2">Belongs to the TPS (TC 1.B.20) family.</text>
</comment>
<evidence type="ECO:0000256" key="7">
    <source>
        <dbReference type="ARBA" id="ARBA00023136"/>
    </source>
</evidence>
<evidence type="ECO:0000256" key="6">
    <source>
        <dbReference type="ARBA" id="ARBA00022927"/>
    </source>
</evidence>
<dbReference type="PROSITE" id="PS51779">
    <property type="entry name" value="POTRA"/>
    <property type="match status" value="1"/>
</dbReference>
<feature type="domain" description="POTRA" evidence="10">
    <location>
        <begin position="77"/>
        <end position="152"/>
    </location>
</feature>
<dbReference type="Gene3D" id="3.10.20.310">
    <property type="entry name" value="membrane protein fhac"/>
    <property type="match status" value="1"/>
</dbReference>
<evidence type="ECO:0000256" key="3">
    <source>
        <dbReference type="ARBA" id="ARBA00022448"/>
    </source>
</evidence>
<dbReference type="InterPro" id="IPR034746">
    <property type="entry name" value="POTRA"/>
</dbReference>
<dbReference type="Pfam" id="PF08479">
    <property type="entry name" value="POTRA_2"/>
    <property type="match status" value="1"/>
</dbReference>
<keyword evidence="5" id="KW-0812">Transmembrane</keyword>